<name>A0ABW6G9D9_9PSEU</name>
<feature type="domain" description="Methyltransferase type 11" evidence="2">
    <location>
        <begin position="63"/>
        <end position="157"/>
    </location>
</feature>
<dbReference type="PANTHER" id="PTHR45036:SF1">
    <property type="entry name" value="METHYLTRANSFERASE LIKE 7A"/>
    <property type="match status" value="1"/>
</dbReference>
<dbReference type="InterPro" id="IPR029063">
    <property type="entry name" value="SAM-dependent_MTases_sf"/>
</dbReference>
<protein>
    <submittedName>
        <fullName evidence="3">Class I SAM-dependent methyltransferase</fullName>
        <ecNumber evidence="3">2.1.1.-</ecNumber>
    </submittedName>
</protein>
<dbReference type="CDD" id="cd02440">
    <property type="entry name" value="AdoMet_MTases"/>
    <property type="match status" value="1"/>
</dbReference>
<feature type="region of interest" description="Disordered" evidence="1">
    <location>
        <begin position="1"/>
        <end position="23"/>
    </location>
</feature>
<dbReference type="Proteomes" id="UP001598673">
    <property type="component" value="Unassembled WGS sequence"/>
</dbReference>
<comment type="caution">
    <text evidence="3">The sequence shown here is derived from an EMBL/GenBank/DDBJ whole genome shotgun (WGS) entry which is preliminary data.</text>
</comment>
<keyword evidence="4" id="KW-1185">Reference proteome</keyword>
<accession>A0ABW6G9D9</accession>
<dbReference type="Gene3D" id="3.40.50.150">
    <property type="entry name" value="Vaccinia Virus protein VP39"/>
    <property type="match status" value="1"/>
</dbReference>
<evidence type="ECO:0000313" key="3">
    <source>
        <dbReference type="EMBL" id="MFD6795788.1"/>
    </source>
</evidence>
<sequence>MADRHRDDADRRPPGSARGSTARMRQDYDAYAARYDQETSIYEQVMLGDGRAWACSQARAEVLEVAIGTGRNLPFYPRDSRLSGVELSPAMLARARARAGELGRDVQLVEGDAQALPFRDAAFDTVVCTLGLSSIPDDRVAVAEMHRVLRPGGHVVLLGHVASPHRPLRGLQRLLERFPAVVGARRPADRQTRQVVPLLCAAGFTVLYRGRTRGGIIERVTATK</sequence>
<evidence type="ECO:0000313" key="4">
    <source>
        <dbReference type="Proteomes" id="UP001598673"/>
    </source>
</evidence>
<evidence type="ECO:0000256" key="1">
    <source>
        <dbReference type="SAM" id="MobiDB-lite"/>
    </source>
</evidence>
<keyword evidence="3" id="KW-0489">Methyltransferase</keyword>
<gene>
    <name evidence="3" type="ORF">ACFWGY_20880</name>
</gene>
<dbReference type="EC" id="2.1.1.-" evidence="3"/>
<dbReference type="GO" id="GO:0008168">
    <property type="term" value="F:methyltransferase activity"/>
    <property type="evidence" value="ECO:0007669"/>
    <property type="project" value="UniProtKB-KW"/>
</dbReference>
<feature type="compositionally biased region" description="Basic and acidic residues" evidence="1">
    <location>
        <begin position="1"/>
        <end position="13"/>
    </location>
</feature>
<dbReference type="RefSeq" id="WP_258936566.1">
    <property type="nucleotide sequence ID" value="NZ_JANBBF010000009.1"/>
</dbReference>
<organism evidence="3 4">
    <name type="scientific">Prauserella salsuginis</name>
    <dbReference type="NCBI Taxonomy" id="387889"/>
    <lineage>
        <taxon>Bacteria</taxon>
        <taxon>Bacillati</taxon>
        <taxon>Actinomycetota</taxon>
        <taxon>Actinomycetes</taxon>
        <taxon>Pseudonocardiales</taxon>
        <taxon>Pseudonocardiaceae</taxon>
        <taxon>Prauserella</taxon>
        <taxon>Prauserella salsuginis group</taxon>
    </lineage>
</organism>
<dbReference type="EMBL" id="JBHXCV010000015">
    <property type="protein sequence ID" value="MFD6795788.1"/>
    <property type="molecule type" value="Genomic_DNA"/>
</dbReference>
<reference evidence="3 4" key="1">
    <citation type="submission" date="2024-09" db="EMBL/GenBank/DDBJ databases">
        <title>The Natural Products Discovery Center: Release of the First 8490 Sequenced Strains for Exploring Actinobacteria Biosynthetic Diversity.</title>
        <authorList>
            <person name="Kalkreuter E."/>
            <person name="Kautsar S.A."/>
            <person name="Yang D."/>
            <person name="Bader C.D."/>
            <person name="Teijaro C.N."/>
            <person name="Fluegel L."/>
            <person name="Davis C.M."/>
            <person name="Simpson J.R."/>
            <person name="Lauterbach L."/>
            <person name="Steele A.D."/>
            <person name="Gui C."/>
            <person name="Meng S."/>
            <person name="Li G."/>
            <person name="Viehrig K."/>
            <person name="Ye F."/>
            <person name="Su P."/>
            <person name="Kiefer A.F."/>
            <person name="Nichols A."/>
            <person name="Cepeda A.J."/>
            <person name="Yan W."/>
            <person name="Fan B."/>
            <person name="Jiang Y."/>
            <person name="Adhikari A."/>
            <person name="Zheng C.-J."/>
            <person name="Schuster L."/>
            <person name="Cowan T.M."/>
            <person name="Smanski M.J."/>
            <person name="Chevrette M.G."/>
            <person name="De Carvalho L.P.S."/>
            <person name="Shen B."/>
        </authorList>
    </citation>
    <scope>NUCLEOTIDE SEQUENCE [LARGE SCALE GENOMIC DNA]</scope>
    <source>
        <strain evidence="3 4">NPDC060353</strain>
    </source>
</reference>
<dbReference type="SUPFAM" id="SSF53335">
    <property type="entry name" value="S-adenosyl-L-methionine-dependent methyltransferases"/>
    <property type="match status" value="1"/>
</dbReference>
<dbReference type="InterPro" id="IPR052356">
    <property type="entry name" value="Thiol_S-MT"/>
</dbReference>
<dbReference type="InterPro" id="IPR013216">
    <property type="entry name" value="Methyltransf_11"/>
</dbReference>
<keyword evidence="3" id="KW-0808">Transferase</keyword>
<dbReference type="PANTHER" id="PTHR45036">
    <property type="entry name" value="METHYLTRANSFERASE LIKE 7B"/>
    <property type="match status" value="1"/>
</dbReference>
<dbReference type="GO" id="GO:0032259">
    <property type="term" value="P:methylation"/>
    <property type="evidence" value="ECO:0007669"/>
    <property type="project" value="UniProtKB-KW"/>
</dbReference>
<proteinExistence type="predicted"/>
<evidence type="ECO:0000259" key="2">
    <source>
        <dbReference type="Pfam" id="PF08241"/>
    </source>
</evidence>
<dbReference type="Pfam" id="PF08241">
    <property type="entry name" value="Methyltransf_11"/>
    <property type="match status" value="1"/>
</dbReference>